<reference evidence="2 3" key="1">
    <citation type="journal article" date="2018" name="Front. Plant Sci.">
        <title>Red Clover (Trifolium pratense) and Zigzag Clover (T. medium) - A Picture of Genomic Similarities and Differences.</title>
        <authorList>
            <person name="Dluhosova J."/>
            <person name="Istvanek J."/>
            <person name="Nedelnik J."/>
            <person name="Repkova J."/>
        </authorList>
    </citation>
    <scope>NUCLEOTIDE SEQUENCE [LARGE SCALE GENOMIC DNA]</scope>
    <source>
        <strain evidence="3">cv. 10/8</strain>
        <tissue evidence="2">Leaf</tissue>
    </source>
</reference>
<keyword evidence="1" id="KW-1133">Transmembrane helix</keyword>
<dbReference type="EMBL" id="LXQA010078636">
    <property type="protein sequence ID" value="MCI11043.1"/>
    <property type="molecule type" value="Genomic_DNA"/>
</dbReference>
<dbReference type="PANTHER" id="PTHR35757">
    <property type="entry name" value="THERMOSOME SUBUNIT GAMMA"/>
    <property type="match status" value="1"/>
</dbReference>
<feature type="transmembrane region" description="Helical" evidence="1">
    <location>
        <begin position="53"/>
        <end position="75"/>
    </location>
</feature>
<evidence type="ECO:0000256" key="1">
    <source>
        <dbReference type="SAM" id="Phobius"/>
    </source>
</evidence>
<dbReference type="PANTHER" id="PTHR35757:SF1">
    <property type="entry name" value="THERMOSOME SUBUNIT GAMMA"/>
    <property type="match status" value="1"/>
</dbReference>
<evidence type="ECO:0000313" key="3">
    <source>
        <dbReference type="Proteomes" id="UP000265520"/>
    </source>
</evidence>
<name>A0A392PG22_9FABA</name>
<organism evidence="2 3">
    <name type="scientific">Trifolium medium</name>
    <dbReference type="NCBI Taxonomy" id="97028"/>
    <lineage>
        <taxon>Eukaryota</taxon>
        <taxon>Viridiplantae</taxon>
        <taxon>Streptophyta</taxon>
        <taxon>Embryophyta</taxon>
        <taxon>Tracheophyta</taxon>
        <taxon>Spermatophyta</taxon>
        <taxon>Magnoliopsida</taxon>
        <taxon>eudicotyledons</taxon>
        <taxon>Gunneridae</taxon>
        <taxon>Pentapetalae</taxon>
        <taxon>rosids</taxon>
        <taxon>fabids</taxon>
        <taxon>Fabales</taxon>
        <taxon>Fabaceae</taxon>
        <taxon>Papilionoideae</taxon>
        <taxon>50 kb inversion clade</taxon>
        <taxon>NPAAA clade</taxon>
        <taxon>Hologalegina</taxon>
        <taxon>IRL clade</taxon>
        <taxon>Trifolieae</taxon>
        <taxon>Trifolium</taxon>
    </lineage>
</organism>
<accession>A0A392PG22</accession>
<proteinExistence type="predicted"/>
<protein>
    <submittedName>
        <fullName evidence="2">Uncharacterized protein</fullName>
    </submittedName>
</protein>
<evidence type="ECO:0000313" key="2">
    <source>
        <dbReference type="EMBL" id="MCI11043.1"/>
    </source>
</evidence>
<sequence>MDKGHNRIAILYGSDHMRDLGRRLREEFDLIPSGVEWITAWFIRKRKVNTSSLPLLTTMPLLIISPVLVLDLWFWKLFIGTAVNWGSQILRYVGNYKMI</sequence>
<comment type="caution">
    <text evidence="2">The sequence shown here is derived from an EMBL/GenBank/DDBJ whole genome shotgun (WGS) entry which is preliminary data.</text>
</comment>
<dbReference type="AlphaFoldDB" id="A0A392PG22"/>
<keyword evidence="3" id="KW-1185">Reference proteome</keyword>
<keyword evidence="1" id="KW-0472">Membrane</keyword>
<dbReference type="Proteomes" id="UP000265520">
    <property type="component" value="Unassembled WGS sequence"/>
</dbReference>
<keyword evidence="1" id="KW-0812">Transmembrane</keyword>